<dbReference type="InterPro" id="IPR026898">
    <property type="entry name" value="PrsW"/>
</dbReference>
<organism evidence="3 4">
    <name type="scientific">Chaetoceros tenuissimus</name>
    <dbReference type="NCBI Taxonomy" id="426638"/>
    <lineage>
        <taxon>Eukaryota</taxon>
        <taxon>Sar</taxon>
        <taxon>Stramenopiles</taxon>
        <taxon>Ochrophyta</taxon>
        <taxon>Bacillariophyta</taxon>
        <taxon>Coscinodiscophyceae</taxon>
        <taxon>Chaetocerotophycidae</taxon>
        <taxon>Chaetocerotales</taxon>
        <taxon>Chaetocerotaceae</taxon>
        <taxon>Chaetoceros</taxon>
    </lineage>
</organism>
<dbReference type="EMBL" id="BLLK01000025">
    <property type="protein sequence ID" value="GFH47905.1"/>
    <property type="molecule type" value="Genomic_DNA"/>
</dbReference>
<accession>A0AAD3CMQ7</accession>
<keyword evidence="2" id="KW-0472">Membrane</keyword>
<feature type="region of interest" description="Disordered" evidence="1">
    <location>
        <begin position="535"/>
        <end position="562"/>
    </location>
</feature>
<feature type="transmembrane region" description="Helical" evidence="2">
    <location>
        <begin position="657"/>
        <end position="679"/>
    </location>
</feature>
<feature type="transmembrane region" description="Helical" evidence="2">
    <location>
        <begin position="302"/>
        <end position="322"/>
    </location>
</feature>
<dbReference type="AlphaFoldDB" id="A0AAD3CMQ7"/>
<feature type="region of interest" description="Disordered" evidence="1">
    <location>
        <begin position="1"/>
        <end position="33"/>
    </location>
</feature>
<dbReference type="Pfam" id="PF13367">
    <property type="entry name" value="PrsW-protease"/>
    <property type="match status" value="1"/>
</dbReference>
<evidence type="ECO:0000256" key="1">
    <source>
        <dbReference type="SAM" id="MobiDB-lite"/>
    </source>
</evidence>
<evidence type="ECO:0000313" key="3">
    <source>
        <dbReference type="EMBL" id="GFH47905.1"/>
    </source>
</evidence>
<dbReference type="Proteomes" id="UP001054902">
    <property type="component" value="Unassembled WGS sequence"/>
</dbReference>
<keyword evidence="2" id="KW-0812">Transmembrane</keyword>
<feature type="transmembrane region" description="Helical" evidence="2">
    <location>
        <begin position="362"/>
        <end position="380"/>
    </location>
</feature>
<name>A0AAD3CMQ7_9STRA</name>
<feature type="transmembrane region" description="Helical" evidence="2">
    <location>
        <begin position="328"/>
        <end position="350"/>
    </location>
</feature>
<dbReference type="GO" id="GO:0008233">
    <property type="term" value="F:peptidase activity"/>
    <property type="evidence" value="ECO:0007669"/>
    <property type="project" value="InterPro"/>
</dbReference>
<feature type="transmembrane region" description="Helical" evidence="2">
    <location>
        <begin position="445"/>
        <end position="462"/>
    </location>
</feature>
<feature type="transmembrane region" description="Helical" evidence="2">
    <location>
        <begin position="95"/>
        <end position="114"/>
    </location>
</feature>
<evidence type="ECO:0000313" key="4">
    <source>
        <dbReference type="Proteomes" id="UP001054902"/>
    </source>
</evidence>
<feature type="transmembrane region" description="Helical" evidence="2">
    <location>
        <begin position="691"/>
        <end position="715"/>
    </location>
</feature>
<comment type="caution">
    <text evidence="3">The sequence shown here is derived from an EMBL/GenBank/DDBJ whole genome shotgun (WGS) entry which is preliminary data.</text>
</comment>
<gene>
    <name evidence="3" type="ORF">CTEN210_04381</name>
</gene>
<feature type="transmembrane region" description="Helical" evidence="2">
    <location>
        <begin position="120"/>
        <end position="142"/>
    </location>
</feature>
<feature type="transmembrane region" description="Helical" evidence="2">
    <location>
        <begin position="614"/>
        <end position="636"/>
    </location>
</feature>
<reference evidence="3 4" key="1">
    <citation type="journal article" date="2021" name="Sci. Rep.">
        <title>The genome of the diatom Chaetoceros tenuissimus carries an ancient integrated fragment of an extant virus.</title>
        <authorList>
            <person name="Hongo Y."/>
            <person name="Kimura K."/>
            <person name="Takaki Y."/>
            <person name="Yoshida Y."/>
            <person name="Baba S."/>
            <person name="Kobayashi G."/>
            <person name="Nagasaki K."/>
            <person name="Hano T."/>
            <person name="Tomaru Y."/>
        </authorList>
    </citation>
    <scope>NUCLEOTIDE SEQUENCE [LARGE SCALE GENOMIC DNA]</scope>
    <source>
        <strain evidence="3 4">NIES-3715</strain>
    </source>
</reference>
<proteinExistence type="predicted"/>
<sequence length="745" mass="84262">MRFFRTPVPQDSPTRRPLKSHNYEKDESTSPVKRKVKADELGPYKGFNSSITSIFEDSSSARIDCCSISCCGILQYDYNRYVLHHKRPATFKNSFFQHIAVPLTFFASAGYAAVYIPNRAVNQIVCTALLFMSLFWIIGGCLQSTHKRANLRMDILKRLKYGIGFARQRDYSFDEIDVDQTEGNTFCAHRFCGIYPSDFPEEIDESENEKEVKLDFCGKLSRFYSLLCCGKIFSKQIQLCGACALSQEGRELDALVSPEKRRFDYITFQPFVDYFNGIRKLRNENNGKLLDHYAALSKLSRIILKSLAAIFIGLILYVGLLAPRHFHWSNLLVFAATFLQAFFVLYFVHWHWNRLDISLDAVIKYFACGFVLTTTTAIFFELAETVLMQLTALLIMKMSPHIDNAYEYNGFGMGFSVSDFNPHSFYTAAASSSDYKKAFGRKHPIIAGIFIFFSAYFVAALVEEACKYFGFKMVEHPDFMTEEELTKAAEYGVPEGYEDEDRFEFGGGLECISGLDCIDSYDSYDACNNDDERITENKNDKEKDDGLKIDTGGESSHDRKQHDFQMKPVELVDAPPRTLQSIASSVTIAMVSVALGFACCENLIYIFLYNGSSLSLEIAVLVSRSLFPIHPLCAAIQSIGVCKRHIENDKSIGLGRILFPAIMLHGSYDFTIMMLNFVSQLTVNGNGNGNTMLICNILALIFSVSFVFVGVFYYVRKSHQQMARIEELDKSRNFVGAKSVSTNLV</sequence>
<protein>
    <submittedName>
        <fullName evidence="3">Uncharacterized protein</fullName>
    </submittedName>
</protein>
<keyword evidence="4" id="KW-1185">Reference proteome</keyword>
<evidence type="ECO:0000256" key="2">
    <source>
        <dbReference type="SAM" id="Phobius"/>
    </source>
</evidence>
<feature type="transmembrane region" description="Helical" evidence="2">
    <location>
        <begin position="586"/>
        <end position="608"/>
    </location>
</feature>
<keyword evidence="2" id="KW-1133">Transmembrane helix</keyword>
<feature type="compositionally biased region" description="Basic and acidic residues" evidence="1">
    <location>
        <begin position="535"/>
        <end position="548"/>
    </location>
</feature>